<evidence type="ECO:0000313" key="2">
    <source>
        <dbReference type="Proteomes" id="UP000002866"/>
    </source>
</evidence>
<proteinExistence type="predicted"/>
<keyword evidence="2" id="KW-1185">Reference proteome</keyword>
<dbReference type="InterPro" id="IPR050410">
    <property type="entry name" value="CCR4/nocturin_mRNA_transcr"/>
</dbReference>
<dbReference type="AlphaFoldDB" id="I2H4H7"/>
<dbReference type="GO" id="GO:0000175">
    <property type="term" value="F:3'-5'-RNA exonuclease activity"/>
    <property type="evidence" value="ECO:0007669"/>
    <property type="project" value="TreeGrafter"/>
</dbReference>
<dbReference type="RefSeq" id="XP_004180798.1">
    <property type="nucleotide sequence ID" value="XM_004180750.1"/>
</dbReference>
<dbReference type="OMA" id="QVYTYVP"/>
<dbReference type="KEGG" id="tbl:TBLA_0E02260"/>
<accession>I2H4H7</accession>
<dbReference type="InParanoid" id="I2H4H7"/>
<dbReference type="OrthoDB" id="428734at2759"/>
<sequence>MSAKVFSRKLIPTASLSKGVRGPSLSIPIQQPHQTLPAAKNPTFTFLSYNMLSPHYMWPQVYTYVPQEYKDWKYRHNLLEKEILDKYRSDIMCVQELTTIDYYSFWRDSLRKGFNYGSRFIAKNPPNYWTKSLVEMDGVGIFYNLDMFDYIGSRSINLNDLASTFDRKELDYMAAKEITILNGNGDVTGKESLYELALSKNQVCLFVMVEHKISKDVFVIINTHLYWKYEEVKLTQCMIIMRKLAKIVNELLFNAESRDMNYNKVKILFSGDLNDGFDSKIVQFLKGNKIEKSDGLKMRNPMASFLNHCCYDDLLNDRQKFFDNTCYSGKLKGIFDFVWYHDRDFKLKNILSGIEITEELNFLNQDGLPNRDHPSDHIPLLMEFEILP</sequence>
<gene>
    <name evidence="1" type="primary">TBLA0E02260</name>
    <name evidence="1" type="ORF">TBLA_0E02260</name>
</gene>
<protein>
    <recommendedName>
        <fullName evidence="3">Endonuclease/exonuclease/phosphatase domain-containing protein</fullName>
    </recommendedName>
</protein>
<dbReference type="InterPro" id="IPR036691">
    <property type="entry name" value="Endo/exonu/phosph_ase_sf"/>
</dbReference>
<dbReference type="HOGENOM" id="CLU_858445_0_0_1"/>
<dbReference type="STRING" id="1071380.I2H4H7"/>
<evidence type="ECO:0008006" key="3">
    <source>
        <dbReference type="Google" id="ProtNLM"/>
    </source>
</evidence>
<dbReference type="PANTHER" id="PTHR12121">
    <property type="entry name" value="CARBON CATABOLITE REPRESSOR PROTEIN 4"/>
    <property type="match status" value="1"/>
</dbReference>
<dbReference type="eggNOG" id="KOG0620">
    <property type="taxonomic scope" value="Eukaryota"/>
</dbReference>
<dbReference type="Proteomes" id="UP000002866">
    <property type="component" value="Chromosome 5"/>
</dbReference>
<dbReference type="FunCoup" id="I2H4H7">
    <property type="interactions" value="81"/>
</dbReference>
<reference evidence="1 2" key="1">
    <citation type="journal article" date="2011" name="Proc. Natl. Acad. Sci. U.S.A.">
        <title>Evolutionary erosion of yeast sex chromosomes by mating-type switching accidents.</title>
        <authorList>
            <person name="Gordon J.L."/>
            <person name="Armisen D."/>
            <person name="Proux-Wera E."/>
            <person name="Oheigeartaigh S.S."/>
            <person name="Byrne K.P."/>
            <person name="Wolfe K.H."/>
        </authorList>
    </citation>
    <scope>NUCLEOTIDE SEQUENCE [LARGE SCALE GENOMIC DNA]</scope>
    <source>
        <strain evidence="2">ATCC 34711 / CBS 6284 / DSM 70876 / NBRC 10599 / NRRL Y-10934 / UCD 77-7</strain>
    </source>
</reference>
<organism evidence="1 2">
    <name type="scientific">Henningerozyma blattae (strain ATCC 34711 / CBS 6284 / DSM 70876 / NBRC 10599 / NRRL Y-10934 / UCD 77-7)</name>
    <name type="common">Yeast</name>
    <name type="synonym">Tetrapisispora blattae</name>
    <dbReference type="NCBI Taxonomy" id="1071380"/>
    <lineage>
        <taxon>Eukaryota</taxon>
        <taxon>Fungi</taxon>
        <taxon>Dikarya</taxon>
        <taxon>Ascomycota</taxon>
        <taxon>Saccharomycotina</taxon>
        <taxon>Saccharomycetes</taxon>
        <taxon>Saccharomycetales</taxon>
        <taxon>Saccharomycetaceae</taxon>
        <taxon>Henningerozyma</taxon>
    </lineage>
</organism>
<dbReference type="Gene3D" id="3.60.10.10">
    <property type="entry name" value="Endonuclease/exonuclease/phosphatase"/>
    <property type="match status" value="1"/>
</dbReference>
<name>I2H4H7_HENB6</name>
<evidence type="ECO:0000313" key="1">
    <source>
        <dbReference type="EMBL" id="CCH61279.1"/>
    </source>
</evidence>
<dbReference type="PANTHER" id="PTHR12121:SF11">
    <property type="entry name" value="RNA EXONUCLEASE NGL1"/>
    <property type="match status" value="1"/>
</dbReference>
<dbReference type="SUPFAM" id="SSF56219">
    <property type="entry name" value="DNase I-like"/>
    <property type="match status" value="1"/>
</dbReference>
<dbReference type="GeneID" id="14496352"/>
<dbReference type="EMBL" id="HE806320">
    <property type="protein sequence ID" value="CCH61279.1"/>
    <property type="molecule type" value="Genomic_DNA"/>
</dbReference>